<dbReference type="RefSeq" id="WP_338839239.1">
    <property type="nucleotide sequence ID" value="NZ_CP147988.1"/>
</dbReference>
<dbReference type="Proteomes" id="UP001447857">
    <property type="component" value="Chromosome"/>
</dbReference>
<feature type="domain" description="NadR/Ttd14 AAA" evidence="1">
    <location>
        <begin position="13"/>
        <end position="178"/>
    </location>
</feature>
<dbReference type="Gene3D" id="3.40.50.300">
    <property type="entry name" value="P-loop containing nucleotide triphosphate hydrolases"/>
    <property type="match status" value="1"/>
</dbReference>
<proteinExistence type="predicted"/>
<reference evidence="2 3" key="1">
    <citation type="submission" date="2024-02" db="EMBL/GenBank/DDBJ databases">
        <title>complete genome of Flavobacterium ginsenosidimutans Str. YTB16.</title>
        <authorList>
            <person name="Wang Q."/>
        </authorList>
    </citation>
    <scope>NUCLEOTIDE SEQUENCE [LARGE SCALE GENOMIC DNA]</scope>
    <source>
        <strain evidence="2 3">YTB16</strain>
    </source>
</reference>
<dbReference type="InterPro" id="IPR038727">
    <property type="entry name" value="NadR/Ttd14_AAA_dom"/>
</dbReference>
<accession>A0ABZ2Q6G3</accession>
<evidence type="ECO:0000259" key="1">
    <source>
        <dbReference type="Pfam" id="PF13521"/>
    </source>
</evidence>
<evidence type="ECO:0000313" key="2">
    <source>
        <dbReference type="EMBL" id="WXK48431.1"/>
    </source>
</evidence>
<dbReference type="Pfam" id="PF13521">
    <property type="entry name" value="AAA_28"/>
    <property type="match status" value="1"/>
</dbReference>
<name>A0ABZ2Q6G3_9FLAO</name>
<gene>
    <name evidence="2" type="ORF">V6624_15485</name>
</gene>
<sequence>MKYQKKNQYQNFYVITGGPGVGKTSVIDELSQCGYSIAIEDARRIIREQIVIQGDGLPWRNKSLYAQLMLEASIETYQRINADLQSEKVFFDRGILDTLCYMNMEQIPIPSEVDKLISDYPYNRRVFILPPWEEIYKTDNERKQSWDEAIHTFDMMKQTYLHYGYEVIEVPKNSIKDRCQFILSQIQ</sequence>
<dbReference type="InterPro" id="IPR027417">
    <property type="entry name" value="P-loop_NTPase"/>
</dbReference>
<protein>
    <submittedName>
        <fullName evidence="2">AAA family ATPase</fullName>
    </submittedName>
</protein>
<dbReference type="EMBL" id="CP147988">
    <property type="protein sequence ID" value="WXK48431.1"/>
    <property type="molecule type" value="Genomic_DNA"/>
</dbReference>
<evidence type="ECO:0000313" key="3">
    <source>
        <dbReference type="Proteomes" id="UP001447857"/>
    </source>
</evidence>
<organism evidence="2 3">
    <name type="scientific">Flavobacterium ginsenosidimutans</name>
    <dbReference type="NCBI Taxonomy" id="687844"/>
    <lineage>
        <taxon>Bacteria</taxon>
        <taxon>Pseudomonadati</taxon>
        <taxon>Bacteroidota</taxon>
        <taxon>Flavobacteriia</taxon>
        <taxon>Flavobacteriales</taxon>
        <taxon>Flavobacteriaceae</taxon>
        <taxon>Flavobacterium</taxon>
    </lineage>
</organism>
<keyword evidence="3" id="KW-1185">Reference proteome</keyword>
<dbReference type="SUPFAM" id="SSF52540">
    <property type="entry name" value="P-loop containing nucleoside triphosphate hydrolases"/>
    <property type="match status" value="1"/>
</dbReference>